<dbReference type="PANTHER" id="PTHR15512:SF0">
    <property type="entry name" value="TERF1-INTERACTING NUCLEAR FACTOR 2"/>
    <property type="match status" value="1"/>
</dbReference>
<evidence type="ECO:0000259" key="2">
    <source>
        <dbReference type="Pfam" id="PF14973"/>
    </source>
</evidence>
<dbReference type="OrthoDB" id="8667810at2759"/>
<gene>
    <name evidence="3" type="ORF">COCON_G00108160</name>
</gene>
<dbReference type="GO" id="GO:0016233">
    <property type="term" value="P:telomere capping"/>
    <property type="evidence" value="ECO:0007669"/>
    <property type="project" value="InterPro"/>
</dbReference>
<evidence type="ECO:0000313" key="3">
    <source>
        <dbReference type="EMBL" id="KAJ8271957.1"/>
    </source>
</evidence>
<evidence type="ECO:0000256" key="1">
    <source>
        <dbReference type="SAM" id="MobiDB-lite"/>
    </source>
</evidence>
<reference evidence="3" key="1">
    <citation type="journal article" date="2023" name="Science">
        <title>Genome structures resolve the early diversification of teleost fishes.</title>
        <authorList>
            <person name="Parey E."/>
            <person name="Louis A."/>
            <person name="Montfort J."/>
            <person name="Bouchez O."/>
            <person name="Roques C."/>
            <person name="Iampietro C."/>
            <person name="Lluch J."/>
            <person name="Castinel A."/>
            <person name="Donnadieu C."/>
            <person name="Desvignes T."/>
            <person name="Floi Bucao C."/>
            <person name="Jouanno E."/>
            <person name="Wen M."/>
            <person name="Mejri S."/>
            <person name="Dirks R."/>
            <person name="Jansen H."/>
            <person name="Henkel C."/>
            <person name="Chen W.J."/>
            <person name="Zahm M."/>
            <person name="Cabau C."/>
            <person name="Klopp C."/>
            <person name="Thompson A.W."/>
            <person name="Robinson-Rechavi M."/>
            <person name="Braasch I."/>
            <person name="Lecointre G."/>
            <person name="Bobe J."/>
            <person name="Postlethwait J.H."/>
            <person name="Berthelot C."/>
            <person name="Roest Crollius H."/>
            <person name="Guiguen Y."/>
        </authorList>
    </citation>
    <scope>NUCLEOTIDE SEQUENCE</scope>
    <source>
        <strain evidence="3">Concon-B</strain>
    </source>
</reference>
<evidence type="ECO:0000313" key="4">
    <source>
        <dbReference type="Proteomes" id="UP001152803"/>
    </source>
</evidence>
<comment type="caution">
    <text evidence="3">The sequence shown here is derived from an EMBL/GenBank/DDBJ whole genome shotgun (WGS) entry which is preliminary data.</text>
</comment>
<dbReference type="InterPro" id="IPR039098">
    <property type="entry name" value="TINF2"/>
</dbReference>
<dbReference type="GO" id="GO:1904356">
    <property type="term" value="P:regulation of telomere maintenance via telomere lengthening"/>
    <property type="evidence" value="ECO:0007669"/>
    <property type="project" value="TreeGrafter"/>
</dbReference>
<accession>A0A9Q1DJ26</accession>
<dbReference type="GO" id="GO:0070187">
    <property type="term" value="C:shelterin complex"/>
    <property type="evidence" value="ECO:0007669"/>
    <property type="project" value="InterPro"/>
</dbReference>
<dbReference type="Pfam" id="PF14973">
    <property type="entry name" value="TINF2_N"/>
    <property type="match status" value="1"/>
</dbReference>
<sequence length="330" mass="37465">METNLLLKRTEIACAEQIPSLAVWVIEYAWSHRMMDVLEGLVPYKWQEGELQSLTLQEPCALRVAAAQAWSVVNARDVKHFESVLELLESIYTLVPRLVTSIKHMKIMFGLKTMIVMWMLQKNHGEVSTMTKIINFFPSRVTLYRGCDQMEEQYGERYAQKLEERLFDYLQKLEKDLPPSTCIDQVLRQERPLVDGEQLLLGVLSCSPHSVPAALKRLIFYARVTPCTSPGMSQPSVCADEEKPTPQPLSDPKDSPKQTLPPAGQYCSPRSYQRCGRDTAASLARVETAGLGVQISLESQLVLIRSQMLQPTVWVRRLTQRECHQATDVS</sequence>
<dbReference type="InterPro" id="IPR029400">
    <property type="entry name" value="TINF2_N"/>
</dbReference>
<organism evidence="3 4">
    <name type="scientific">Conger conger</name>
    <name type="common">Conger eel</name>
    <name type="synonym">Muraena conger</name>
    <dbReference type="NCBI Taxonomy" id="82655"/>
    <lineage>
        <taxon>Eukaryota</taxon>
        <taxon>Metazoa</taxon>
        <taxon>Chordata</taxon>
        <taxon>Craniata</taxon>
        <taxon>Vertebrata</taxon>
        <taxon>Euteleostomi</taxon>
        <taxon>Actinopterygii</taxon>
        <taxon>Neopterygii</taxon>
        <taxon>Teleostei</taxon>
        <taxon>Anguilliformes</taxon>
        <taxon>Congridae</taxon>
        <taxon>Conger</taxon>
    </lineage>
</organism>
<name>A0A9Q1DJ26_CONCO</name>
<feature type="region of interest" description="Disordered" evidence="1">
    <location>
        <begin position="230"/>
        <end position="264"/>
    </location>
</feature>
<dbReference type="AlphaFoldDB" id="A0A9Q1DJ26"/>
<dbReference type="EMBL" id="JAFJMO010000007">
    <property type="protein sequence ID" value="KAJ8271957.1"/>
    <property type="molecule type" value="Genomic_DNA"/>
</dbReference>
<protein>
    <recommendedName>
        <fullName evidence="2">TERF1-interacting nuclear factor 2 N-terminal domain-containing protein</fullName>
    </recommendedName>
</protein>
<keyword evidence="4" id="KW-1185">Reference proteome</keyword>
<dbReference type="GO" id="GO:0042162">
    <property type="term" value="F:telomeric DNA binding"/>
    <property type="evidence" value="ECO:0007669"/>
    <property type="project" value="TreeGrafter"/>
</dbReference>
<dbReference type="Proteomes" id="UP001152803">
    <property type="component" value="Unassembled WGS sequence"/>
</dbReference>
<proteinExistence type="predicted"/>
<feature type="domain" description="TERF1-interacting nuclear factor 2 N-terminal" evidence="2">
    <location>
        <begin position="70"/>
        <end position="139"/>
    </location>
</feature>
<dbReference type="PANTHER" id="PTHR15512">
    <property type="entry name" value="TERF1-INTERACTING NUCLEAR FACTOR 2"/>
    <property type="match status" value="1"/>
</dbReference>